<evidence type="ECO:0000313" key="10">
    <source>
        <dbReference type="EMBL" id="KAG6488833.1"/>
    </source>
</evidence>
<name>A0A8J5FJQ8_ZINOF</name>
<keyword evidence="7" id="KW-0472">Membrane</keyword>
<evidence type="ECO:0000256" key="4">
    <source>
        <dbReference type="ARBA" id="ARBA00022729"/>
    </source>
</evidence>
<evidence type="ECO:0000256" key="7">
    <source>
        <dbReference type="ARBA" id="ARBA00023136"/>
    </source>
</evidence>
<comment type="caution">
    <text evidence="10">The sequence shown here is derived from an EMBL/GenBank/DDBJ whole genome shotgun (WGS) entry which is preliminary data.</text>
</comment>
<keyword evidence="6" id="KW-1133">Transmembrane helix</keyword>
<sequence>MADRVLELDDETQKGLMEVADLAWHCTCREPYQRPDMSHIVNTLSPLIEPWQPPTTNDINNGNNSTHILTKILERWLHWARTQQSPALTTPLSGSISPALGNLTSLTSLQLKFNNICGPLPRLSKLSLLQQIYLRANAFDSIPSGFFIELSSL</sequence>
<keyword evidence="2" id="KW-0433">Leucine-rich repeat</keyword>
<dbReference type="PANTHER" id="PTHR47986">
    <property type="entry name" value="OSJNBA0070M12.3 PROTEIN"/>
    <property type="match status" value="1"/>
</dbReference>
<gene>
    <name evidence="10" type="ORF">ZIOFF_050084</name>
</gene>
<dbReference type="EMBL" id="JACMSC010000014">
    <property type="protein sequence ID" value="KAG6488833.1"/>
    <property type="molecule type" value="Genomic_DNA"/>
</dbReference>
<keyword evidence="3" id="KW-0812">Transmembrane</keyword>
<dbReference type="SUPFAM" id="SSF52058">
    <property type="entry name" value="L domain-like"/>
    <property type="match status" value="1"/>
</dbReference>
<keyword evidence="5" id="KW-0677">Repeat</keyword>
<reference evidence="10 11" key="1">
    <citation type="submission" date="2020-08" db="EMBL/GenBank/DDBJ databases">
        <title>Plant Genome Project.</title>
        <authorList>
            <person name="Zhang R.-G."/>
        </authorList>
    </citation>
    <scope>NUCLEOTIDE SEQUENCE [LARGE SCALE GENOMIC DNA]</scope>
    <source>
        <tissue evidence="10">Rhizome</tissue>
    </source>
</reference>
<evidence type="ECO:0000256" key="9">
    <source>
        <dbReference type="ARBA" id="ARBA00023180"/>
    </source>
</evidence>
<keyword evidence="9" id="KW-0325">Glycoprotein</keyword>
<evidence type="ECO:0000256" key="6">
    <source>
        <dbReference type="ARBA" id="ARBA00022989"/>
    </source>
</evidence>
<dbReference type="Proteomes" id="UP000734854">
    <property type="component" value="Unassembled WGS sequence"/>
</dbReference>
<organism evidence="10 11">
    <name type="scientific">Zingiber officinale</name>
    <name type="common">Ginger</name>
    <name type="synonym">Amomum zingiber</name>
    <dbReference type="NCBI Taxonomy" id="94328"/>
    <lineage>
        <taxon>Eukaryota</taxon>
        <taxon>Viridiplantae</taxon>
        <taxon>Streptophyta</taxon>
        <taxon>Embryophyta</taxon>
        <taxon>Tracheophyta</taxon>
        <taxon>Spermatophyta</taxon>
        <taxon>Magnoliopsida</taxon>
        <taxon>Liliopsida</taxon>
        <taxon>Zingiberales</taxon>
        <taxon>Zingiberaceae</taxon>
        <taxon>Zingiber</taxon>
    </lineage>
</organism>
<dbReference type="PANTHER" id="PTHR47986:SF34">
    <property type="entry name" value="RECEPTOR-LIKE KINASE TMK2"/>
    <property type="match status" value="1"/>
</dbReference>
<keyword evidence="4" id="KW-0732">Signal</keyword>
<evidence type="ECO:0000256" key="3">
    <source>
        <dbReference type="ARBA" id="ARBA00022692"/>
    </source>
</evidence>
<evidence type="ECO:0000256" key="2">
    <source>
        <dbReference type="ARBA" id="ARBA00022614"/>
    </source>
</evidence>
<dbReference type="GO" id="GO:0016020">
    <property type="term" value="C:membrane"/>
    <property type="evidence" value="ECO:0007669"/>
    <property type="project" value="UniProtKB-SubCell"/>
</dbReference>
<comment type="subcellular location">
    <subcellularLocation>
        <location evidence="1">Membrane</location>
        <topology evidence="1">Single-pass membrane protein</topology>
    </subcellularLocation>
</comment>
<proteinExistence type="predicted"/>
<dbReference type="Gene3D" id="3.80.10.10">
    <property type="entry name" value="Ribonuclease Inhibitor"/>
    <property type="match status" value="1"/>
</dbReference>
<keyword evidence="8" id="KW-0675">Receptor</keyword>
<dbReference type="InterPro" id="IPR032675">
    <property type="entry name" value="LRR_dom_sf"/>
</dbReference>
<accession>A0A8J5FJQ8</accession>
<dbReference type="InterPro" id="IPR052422">
    <property type="entry name" value="Auxin_Ser/Thr_Kinase"/>
</dbReference>
<dbReference type="AlphaFoldDB" id="A0A8J5FJQ8"/>
<evidence type="ECO:0000256" key="5">
    <source>
        <dbReference type="ARBA" id="ARBA00022737"/>
    </source>
</evidence>
<evidence type="ECO:0000256" key="1">
    <source>
        <dbReference type="ARBA" id="ARBA00004167"/>
    </source>
</evidence>
<protein>
    <submittedName>
        <fullName evidence="10">Uncharacterized protein</fullName>
    </submittedName>
</protein>
<evidence type="ECO:0000256" key="8">
    <source>
        <dbReference type="ARBA" id="ARBA00023170"/>
    </source>
</evidence>
<keyword evidence="11" id="KW-1185">Reference proteome</keyword>
<evidence type="ECO:0000313" key="11">
    <source>
        <dbReference type="Proteomes" id="UP000734854"/>
    </source>
</evidence>